<keyword evidence="1" id="KW-1133">Transmembrane helix</keyword>
<sequence>MSNKDIIMEVIYVACGLMSAYVGYRALADKNQKNKIGTAVFWLTLAALLALGRWMSPVVAGILVVIMTIPPIIKRVSPGVNKVIPEEYKRKMADKLGLKVFIPALTMGMLALIIGIALPKLGALVGLGFGILVSAIIILIMSKDSPTVVPIEGKKLLEAVGPLSILPQLLASLGAIFAAAGVGDVISGMVSNIVPEGNVTVAIIVYAVAMALFTMIMGNAFAAFSVITIGIGIPFILQYGLDPNVVGMIGLTSGYCGTLMTPMAANFNIVPVAILEMEDKYAVIKKQIPLGLTLLVAQIIIMMIMA</sequence>
<dbReference type="EMBL" id="QAMZ01000056">
    <property type="protein sequence ID" value="PWL51433.1"/>
    <property type="molecule type" value="Genomic_DNA"/>
</dbReference>
<comment type="caution">
    <text evidence="2">The sequence shown here is derived from an EMBL/GenBank/DDBJ whole genome shotgun (WGS) entry which is preliminary data.</text>
</comment>
<feature type="transmembrane region" description="Helical" evidence="1">
    <location>
        <begin position="96"/>
        <end position="118"/>
    </location>
</feature>
<dbReference type="AlphaFoldDB" id="A0A316M4E6"/>
<name>A0A316M4E6_9CLOT</name>
<accession>A0A316M4E6</accession>
<feature type="transmembrane region" description="Helical" evidence="1">
    <location>
        <begin position="220"/>
        <end position="240"/>
    </location>
</feature>
<feature type="transmembrane region" description="Helical" evidence="1">
    <location>
        <begin position="252"/>
        <end position="275"/>
    </location>
</feature>
<feature type="transmembrane region" description="Helical" evidence="1">
    <location>
        <begin position="287"/>
        <end position="305"/>
    </location>
</feature>
<feature type="transmembrane region" description="Helical" evidence="1">
    <location>
        <begin position="163"/>
        <end position="181"/>
    </location>
</feature>
<evidence type="ECO:0000256" key="1">
    <source>
        <dbReference type="SAM" id="Phobius"/>
    </source>
</evidence>
<feature type="transmembrane region" description="Helical" evidence="1">
    <location>
        <begin position="193"/>
        <end position="213"/>
    </location>
</feature>
<reference evidence="2 3" key="1">
    <citation type="submission" date="2018-03" db="EMBL/GenBank/DDBJ databases">
        <title>The uncultured portion of the human microbiome is neutrally assembled.</title>
        <authorList>
            <person name="Jeraldo P."/>
            <person name="Boardman L."/>
            <person name="White B.A."/>
            <person name="Nelson H."/>
            <person name="Goldenfeld N."/>
            <person name="Chia N."/>
        </authorList>
    </citation>
    <scope>NUCLEOTIDE SEQUENCE [LARGE SCALE GENOMIC DNA]</scope>
    <source>
        <strain evidence="2">CIM:MAG 903</strain>
    </source>
</reference>
<keyword evidence="1" id="KW-0812">Transmembrane</keyword>
<dbReference type="InterPro" id="IPR009323">
    <property type="entry name" value="DUF979"/>
</dbReference>
<organism evidence="2 3">
    <name type="scientific">Clostridium cadaveris</name>
    <dbReference type="NCBI Taxonomy" id="1529"/>
    <lineage>
        <taxon>Bacteria</taxon>
        <taxon>Bacillati</taxon>
        <taxon>Bacillota</taxon>
        <taxon>Clostridia</taxon>
        <taxon>Eubacteriales</taxon>
        <taxon>Clostridiaceae</taxon>
        <taxon>Clostridium</taxon>
    </lineage>
</organism>
<dbReference type="Proteomes" id="UP000246114">
    <property type="component" value="Unassembled WGS sequence"/>
</dbReference>
<keyword evidence="1" id="KW-0472">Membrane</keyword>
<gene>
    <name evidence="2" type="ORF">DBY38_14440</name>
</gene>
<evidence type="ECO:0000313" key="3">
    <source>
        <dbReference type="Proteomes" id="UP000246114"/>
    </source>
</evidence>
<feature type="transmembrane region" description="Helical" evidence="1">
    <location>
        <begin position="6"/>
        <end position="24"/>
    </location>
</feature>
<dbReference type="Pfam" id="PF06166">
    <property type="entry name" value="DUF979"/>
    <property type="match status" value="1"/>
</dbReference>
<proteinExistence type="predicted"/>
<protein>
    <submittedName>
        <fullName evidence="2">DUF979 domain-containing protein</fullName>
    </submittedName>
</protein>
<evidence type="ECO:0000313" key="2">
    <source>
        <dbReference type="EMBL" id="PWL51433.1"/>
    </source>
</evidence>
<feature type="transmembrane region" description="Helical" evidence="1">
    <location>
        <begin position="124"/>
        <end position="142"/>
    </location>
</feature>